<proteinExistence type="predicted"/>
<sequence length="46" mass="5108">LVGLCEYHSRVRFLNHGSHSAFIGTTADSARFYDFSGISVQFQPST</sequence>
<reference evidence="1" key="1">
    <citation type="submission" date="2017-02" db="UniProtKB">
        <authorList>
            <consortium name="WormBaseParasite"/>
        </authorList>
    </citation>
    <scope>IDENTIFICATION</scope>
</reference>
<protein>
    <submittedName>
        <fullName evidence="1">WD_REPEATS_REGION domain-containing protein</fullName>
    </submittedName>
</protein>
<organism evidence="1">
    <name type="scientific">Haemonchus placei</name>
    <name type="common">Barber's pole worm</name>
    <dbReference type="NCBI Taxonomy" id="6290"/>
    <lineage>
        <taxon>Eukaryota</taxon>
        <taxon>Metazoa</taxon>
        <taxon>Ecdysozoa</taxon>
        <taxon>Nematoda</taxon>
        <taxon>Chromadorea</taxon>
        <taxon>Rhabditida</taxon>
        <taxon>Rhabditina</taxon>
        <taxon>Rhabditomorpha</taxon>
        <taxon>Strongyloidea</taxon>
        <taxon>Trichostrongylidae</taxon>
        <taxon>Haemonchus</taxon>
    </lineage>
</organism>
<dbReference type="WBParaSite" id="HPLM_0001893701-mRNA-1">
    <property type="protein sequence ID" value="HPLM_0001893701-mRNA-1"/>
    <property type="gene ID" value="HPLM_0001893701"/>
</dbReference>
<name>A0A0N4X3J5_HAEPC</name>
<accession>A0A0N4X3J5</accession>
<evidence type="ECO:0000313" key="1">
    <source>
        <dbReference type="WBParaSite" id="HPLM_0001893701-mRNA-1"/>
    </source>
</evidence>
<dbReference type="AlphaFoldDB" id="A0A0N4X3J5"/>